<organism evidence="2 3">
    <name type="scientific">Aromatoleum toluvorans</name>
    <dbReference type="NCBI Taxonomy" id="92002"/>
    <lineage>
        <taxon>Bacteria</taxon>
        <taxon>Pseudomonadati</taxon>
        <taxon>Pseudomonadota</taxon>
        <taxon>Betaproteobacteria</taxon>
        <taxon>Rhodocyclales</taxon>
        <taxon>Rhodocyclaceae</taxon>
        <taxon>Aromatoleum</taxon>
    </lineage>
</organism>
<dbReference type="Pfam" id="PF11745">
    <property type="entry name" value="DUF3304"/>
    <property type="match status" value="1"/>
</dbReference>
<name>A0ABX1PTA6_9RHOO</name>
<sequence length="148" mass="16040">MNRLSILACCLLVSGCAALAKTESPYAPAQVGIVNHTGKYIYSATVDGSGGGNMPAWGAGVANICCTTIPRVWHPGMKVLVRWNMPEGIQDVIKEKVVEVEKYDEPGSIYMHFFPDDEVRVVVSWVGPANPRYPIPRPVKPAIGRSSN</sequence>
<protein>
    <submittedName>
        <fullName evidence="2">DUF3304 domain-containing protein</fullName>
    </submittedName>
</protein>
<keyword evidence="1" id="KW-0732">Signal</keyword>
<accession>A0ABX1PTA6</accession>
<evidence type="ECO:0000313" key="3">
    <source>
        <dbReference type="Proteomes" id="UP000623795"/>
    </source>
</evidence>
<keyword evidence="3" id="KW-1185">Reference proteome</keyword>
<proteinExistence type="predicted"/>
<gene>
    <name evidence="2" type="ORF">GPA22_02950</name>
</gene>
<dbReference type="InterPro" id="IPR021733">
    <property type="entry name" value="DUF3304"/>
</dbReference>
<feature type="signal peptide" evidence="1">
    <location>
        <begin position="1"/>
        <end position="20"/>
    </location>
</feature>
<dbReference type="EMBL" id="WTVN01000002">
    <property type="protein sequence ID" value="NMG42693.1"/>
    <property type="molecule type" value="Genomic_DNA"/>
</dbReference>
<evidence type="ECO:0000313" key="2">
    <source>
        <dbReference type="EMBL" id="NMG42693.1"/>
    </source>
</evidence>
<feature type="chain" id="PRO_5046915220" evidence="1">
    <location>
        <begin position="21"/>
        <end position="148"/>
    </location>
</feature>
<comment type="caution">
    <text evidence="2">The sequence shown here is derived from an EMBL/GenBank/DDBJ whole genome shotgun (WGS) entry which is preliminary data.</text>
</comment>
<reference evidence="2 3" key="1">
    <citation type="submission" date="2019-12" db="EMBL/GenBank/DDBJ databases">
        <title>Comparative genomics gives insights into the taxonomy of the Azoarcus-Aromatoleum group and reveals separate origins of nif in the plant-associated Azoarcus and non-plant-associated Aromatoleum sub-groups.</title>
        <authorList>
            <person name="Lafos M."/>
            <person name="Maluk M."/>
            <person name="Batista M."/>
            <person name="Junghare M."/>
            <person name="Carmona M."/>
            <person name="Faoro H."/>
            <person name="Cruz L.M."/>
            <person name="Battistoni F."/>
            <person name="De Souza E."/>
            <person name="Pedrosa F."/>
            <person name="Chen W.-M."/>
            <person name="Poole P.S."/>
            <person name="Dixon R.A."/>
            <person name="James E.K."/>
        </authorList>
    </citation>
    <scope>NUCLEOTIDE SEQUENCE [LARGE SCALE GENOMIC DNA]</scope>
    <source>
        <strain evidence="2 3">Td21</strain>
    </source>
</reference>
<evidence type="ECO:0000256" key="1">
    <source>
        <dbReference type="SAM" id="SignalP"/>
    </source>
</evidence>
<dbReference type="PROSITE" id="PS51257">
    <property type="entry name" value="PROKAR_LIPOPROTEIN"/>
    <property type="match status" value="1"/>
</dbReference>
<dbReference type="RefSeq" id="WP_169254601.1">
    <property type="nucleotide sequence ID" value="NZ_WTVN01000002.1"/>
</dbReference>
<dbReference type="Proteomes" id="UP000623795">
    <property type="component" value="Unassembled WGS sequence"/>
</dbReference>